<dbReference type="InterPro" id="IPR027372">
    <property type="entry name" value="Phytase-like_dom"/>
</dbReference>
<dbReference type="Gene3D" id="2.120.10.30">
    <property type="entry name" value="TolB, C-terminal domain"/>
    <property type="match status" value="1"/>
</dbReference>
<dbReference type="RefSeq" id="WP_092364991.1">
    <property type="nucleotide sequence ID" value="NZ_BMGV01000004.1"/>
</dbReference>
<dbReference type="EMBL" id="FNYD01000004">
    <property type="protein sequence ID" value="SEJ34554.1"/>
    <property type="molecule type" value="Genomic_DNA"/>
</dbReference>
<dbReference type="InterPro" id="IPR011042">
    <property type="entry name" value="6-blade_b-propeller_TolB-like"/>
</dbReference>
<dbReference type="SUPFAM" id="SSF101898">
    <property type="entry name" value="NHL repeat"/>
    <property type="match status" value="1"/>
</dbReference>
<evidence type="ECO:0000313" key="2">
    <source>
        <dbReference type="EMBL" id="SEJ34554.1"/>
    </source>
</evidence>
<dbReference type="InterPro" id="IPR014567">
    <property type="entry name" value="UCP031900"/>
</dbReference>
<feature type="domain" description="Phytase-like" evidence="1">
    <location>
        <begin position="53"/>
        <end position="291"/>
    </location>
</feature>
<organism evidence="2 3">
    <name type="scientific">Cribrihabitans marinus</name>
    <dbReference type="NCBI Taxonomy" id="1227549"/>
    <lineage>
        <taxon>Bacteria</taxon>
        <taxon>Pseudomonadati</taxon>
        <taxon>Pseudomonadota</taxon>
        <taxon>Alphaproteobacteria</taxon>
        <taxon>Rhodobacterales</taxon>
        <taxon>Paracoccaceae</taxon>
        <taxon>Cribrihabitans</taxon>
    </lineage>
</organism>
<gene>
    <name evidence="2" type="ORF">SAMN05444007_104223</name>
</gene>
<keyword evidence="3" id="KW-1185">Reference proteome</keyword>
<dbReference type="Pfam" id="PF13449">
    <property type="entry name" value="Phytase-like"/>
    <property type="match status" value="1"/>
</dbReference>
<dbReference type="PIRSF" id="PIRSF031900">
    <property type="entry name" value="UCP031900"/>
    <property type="match status" value="1"/>
</dbReference>
<dbReference type="AlphaFoldDB" id="A0A1H6Y3U3"/>
<evidence type="ECO:0000313" key="3">
    <source>
        <dbReference type="Proteomes" id="UP000199379"/>
    </source>
</evidence>
<proteinExistence type="predicted"/>
<dbReference type="STRING" id="1227549.SAMN05444007_104223"/>
<sequence length="306" mass="33073">MHKRPALALAAAGVVAIAVLATGAALTGGSAGAVDRGSATHLGSFTWRMNAGWFGGFSGLELSQDGRRMTVLGDRATLLTAEITRDGGRITDIRPGPAVKLLSSRGKVLRGRAGDSEGLALSPDGTLNVSFEGVHRVARYRRAGDRAVVLDRPRAFRSLAANGSFEALAIDRAGRLYTMPESNRTAQGRIPVYRWDGRRWTQPFDLPARDRFLPVGADFGPGGRLYVLERATGFVGFRTRLRRFRIAPSGIAGEEILLTTATGTHDNLEGVSIWRDGAGRLRATMISDDNFLALQRTELVEYRLPD</sequence>
<dbReference type="OrthoDB" id="9798693at2"/>
<dbReference type="Proteomes" id="UP000199379">
    <property type="component" value="Unassembled WGS sequence"/>
</dbReference>
<protein>
    <recommendedName>
        <fullName evidence="1">Phytase-like domain-containing protein</fullName>
    </recommendedName>
</protein>
<accession>A0A1H6Y3U3</accession>
<name>A0A1H6Y3U3_9RHOB</name>
<evidence type="ECO:0000259" key="1">
    <source>
        <dbReference type="Pfam" id="PF13449"/>
    </source>
</evidence>
<reference evidence="2 3" key="1">
    <citation type="submission" date="2016-10" db="EMBL/GenBank/DDBJ databases">
        <authorList>
            <person name="de Groot N.N."/>
        </authorList>
    </citation>
    <scope>NUCLEOTIDE SEQUENCE [LARGE SCALE GENOMIC DNA]</scope>
    <source>
        <strain evidence="2 3">DSM 29340</strain>
    </source>
</reference>